<feature type="transmembrane region" description="Helical" evidence="19">
    <location>
        <begin position="328"/>
        <end position="351"/>
    </location>
</feature>
<dbReference type="PROSITE" id="PS50125">
    <property type="entry name" value="GUANYLATE_CYCLASE_2"/>
    <property type="match status" value="1"/>
</dbReference>
<keyword evidence="8" id="KW-0547">Nucleotide-binding</keyword>
<dbReference type="Gene3D" id="3.30.450.20">
    <property type="entry name" value="PAS domain"/>
    <property type="match status" value="2"/>
</dbReference>
<evidence type="ECO:0000256" key="19">
    <source>
        <dbReference type="SAM" id="Phobius"/>
    </source>
</evidence>
<dbReference type="Pfam" id="PF00211">
    <property type="entry name" value="Guanylate_cyc"/>
    <property type="match status" value="1"/>
</dbReference>
<evidence type="ECO:0000256" key="14">
    <source>
        <dbReference type="ARBA" id="ARBA00023239"/>
    </source>
</evidence>
<keyword evidence="24" id="KW-1185">Reference proteome</keyword>
<proteinExistence type="inferred from homology"/>
<dbReference type="EMBL" id="JAZBJZ010000108">
    <property type="protein sequence ID" value="MEE3719050.1"/>
    <property type="molecule type" value="Genomic_DNA"/>
</dbReference>
<evidence type="ECO:0000313" key="23">
    <source>
        <dbReference type="EMBL" id="MEE3719050.1"/>
    </source>
</evidence>
<dbReference type="PROSITE" id="PS50113">
    <property type="entry name" value="PAC"/>
    <property type="match status" value="1"/>
</dbReference>
<evidence type="ECO:0000256" key="10">
    <source>
        <dbReference type="ARBA" id="ARBA00022842"/>
    </source>
</evidence>
<comment type="similarity">
    <text evidence="18">Belongs to the adenylyl cyclase class-4/guanylyl cyclase family.</text>
</comment>
<dbReference type="Pfam" id="PF08448">
    <property type="entry name" value="PAS_4"/>
    <property type="match status" value="1"/>
</dbReference>
<dbReference type="InterPro" id="IPR035965">
    <property type="entry name" value="PAS-like_dom_sf"/>
</dbReference>
<dbReference type="FunFam" id="3.30.70.1230:FF:000033">
    <property type="entry name" value="Adenylate cyclase"/>
    <property type="match status" value="1"/>
</dbReference>
<dbReference type="Pfam" id="PF00672">
    <property type="entry name" value="HAMP"/>
    <property type="match status" value="1"/>
</dbReference>
<dbReference type="InterPro" id="IPR000700">
    <property type="entry name" value="PAS-assoc_C"/>
</dbReference>
<keyword evidence="13 19" id="KW-0472">Membrane</keyword>
<dbReference type="EC" id="4.6.1.1" evidence="3"/>
<comment type="subunit">
    <text evidence="17">Homodimer. Can also exist as monomer.</text>
</comment>
<evidence type="ECO:0000256" key="11">
    <source>
        <dbReference type="ARBA" id="ARBA00022989"/>
    </source>
</evidence>
<dbReference type="PROSITE" id="PS50885">
    <property type="entry name" value="HAMP"/>
    <property type="match status" value="1"/>
</dbReference>
<dbReference type="SUPFAM" id="SSF158472">
    <property type="entry name" value="HAMP domain-like"/>
    <property type="match status" value="1"/>
</dbReference>
<dbReference type="InterPro" id="IPR050401">
    <property type="entry name" value="Cyclic_nucleotide_synthase"/>
</dbReference>
<keyword evidence="5" id="KW-1003">Cell membrane</keyword>
<evidence type="ECO:0000256" key="13">
    <source>
        <dbReference type="ARBA" id="ARBA00023136"/>
    </source>
</evidence>
<evidence type="ECO:0000256" key="8">
    <source>
        <dbReference type="ARBA" id="ARBA00022741"/>
    </source>
</evidence>
<dbReference type="Pfam" id="PF02743">
    <property type="entry name" value="dCache_1"/>
    <property type="match status" value="1"/>
</dbReference>
<dbReference type="Gene3D" id="6.10.340.10">
    <property type="match status" value="1"/>
</dbReference>
<evidence type="ECO:0000259" key="22">
    <source>
        <dbReference type="PROSITE" id="PS50885"/>
    </source>
</evidence>
<dbReference type="PANTHER" id="PTHR11920:SF335">
    <property type="entry name" value="GUANYLATE CYCLASE"/>
    <property type="match status" value="1"/>
</dbReference>
<evidence type="ECO:0000256" key="18">
    <source>
        <dbReference type="RuleBase" id="RU000405"/>
    </source>
</evidence>
<evidence type="ECO:0000256" key="3">
    <source>
        <dbReference type="ARBA" id="ARBA00012201"/>
    </source>
</evidence>
<evidence type="ECO:0000256" key="7">
    <source>
        <dbReference type="ARBA" id="ARBA00022723"/>
    </source>
</evidence>
<dbReference type="GO" id="GO:0035556">
    <property type="term" value="P:intracellular signal transduction"/>
    <property type="evidence" value="ECO:0007669"/>
    <property type="project" value="InterPro"/>
</dbReference>
<dbReference type="GO" id="GO:0005524">
    <property type="term" value="F:ATP binding"/>
    <property type="evidence" value="ECO:0007669"/>
    <property type="project" value="UniProtKB-KW"/>
</dbReference>
<keyword evidence="14 18" id="KW-0456">Lyase</keyword>
<evidence type="ECO:0000256" key="12">
    <source>
        <dbReference type="ARBA" id="ARBA00022998"/>
    </source>
</evidence>
<dbReference type="Gene3D" id="3.30.70.1230">
    <property type="entry name" value="Nucleotide cyclase"/>
    <property type="match status" value="1"/>
</dbReference>
<name>A0AAW9Q6F1_9CYAN</name>
<evidence type="ECO:0000256" key="16">
    <source>
        <dbReference type="ARBA" id="ARBA00032637"/>
    </source>
</evidence>
<dbReference type="InterPro" id="IPR029787">
    <property type="entry name" value="Nucleotide_cyclase"/>
</dbReference>
<accession>A0AAW9Q6F1</accession>
<comment type="subcellular location">
    <subcellularLocation>
        <location evidence="2">Cell membrane</location>
        <topology evidence="2">Multi-pass membrane protein</topology>
    </subcellularLocation>
</comment>
<dbReference type="PANTHER" id="PTHR11920">
    <property type="entry name" value="GUANYLYL CYCLASE"/>
    <property type="match status" value="1"/>
</dbReference>
<feature type="domain" description="Guanylate cyclase" evidence="21">
    <location>
        <begin position="603"/>
        <end position="730"/>
    </location>
</feature>
<comment type="caution">
    <text evidence="23">The sequence shown here is derived from an EMBL/GenBank/DDBJ whole genome shotgun (WGS) entry which is preliminary data.</text>
</comment>
<evidence type="ECO:0000256" key="6">
    <source>
        <dbReference type="ARBA" id="ARBA00022692"/>
    </source>
</evidence>
<evidence type="ECO:0000256" key="4">
    <source>
        <dbReference type="ARBA" id="ARBA00021420"/>
    </source>
</evidence>
<evidence type="ECO:0000313" key="24">
    <source>
        <dbReference type="Proteomes" id="UP001333818"/>
    </source>
</evidence>
<organism evidence="23 24">
    <name type="scientific">Tumidithrix elongata BACA0141</name>
    <dbReference type="NCBI Taxonomy" id="2716417"/>
    <lineage>
        <taxon>Bacteria</taxon>
        <taxon>Bacillati</taxon>
        <taxon>Cyanobacteriota</taxon>
        <taxon>Cyanophyceae</taxon>
        <taxon>Pseudanabaenales</taxon>
        <taxon>Pseudanabaenaceae</taxon>
        <taxon>Tumidithrix</taxon>
        <taxon>Tumidithrix elongata</taxon>
    </lineage>
</organism>
<dbReference type="InterPro" id="IPR000014">
    <property type="entry name" value="PAS"/>
</dbReference>
<dbReference type="InterPro" id="IPR013656">
    <property type="entry name" value="PAS_4"/>
</dbReference>
<dbReference type="NCBIfam" id="TIGR00229">
    <property type="entry name" value="sensory_box"/>
    <property type="match status" value="1"/>
</dbReference>
<evidence type="ECO:0000256" key="15">
    <source>
        <dbReference type="ARBA" id="ARBA00032597"/>
    </source>
</evidence>
<dbReference type="Proteomes" id="UP001333818">
    <property type="component" value="Unassembled WGS sequence"/>
</dbReference>
<dbReference type="PROSITE" id="PS00452">
    <property type="entry name" value="GUANYLATE_CYCLASE_1"/>
    <property type="match status" value="1"/>
</dbReference>
<dbReference type="GO" id="GO:0006171">
    <property type="term" value="P:cAMP biosynthetic process"/>
    <property type="evidence" value="ECO:0007669"/>
    <property type="project" value="UniProtKB-KW"/>
</dbReference>
<keyword evidence="11 19" id="KW-1133">Transmembrane helix</keyword>
<evidence type="ECO:0000256" key="5">
    <source>
        <dbReference type="ARBA" id="ARBA00022475"/>
    </source>
</evidence>
<protein>
    <recommendedName>
        <fullName evidence="4">Adenylate cyclase</fullName>
        <ecNumber evidence="3">4.6.1.1</ecNumber>
    </recommendedName>
    <alternativeName>
        <fullName evidence="15">ATP pyrophosphate-lyase</fullName>
    </alternativeName>
    <alternativeName>
        <fullName evidence="16">Adenylyl cyclase</fullName>
    </alternativeName>
</protein>
<dbReference type="GO" id="GO:0005886">
    <property type="term" value="C:plasma membrane"/>
    <property type="evidence" value="ECO:0007669"/>
    <property type="project" value="UniProtKB-SubCell"/>
</dbReference>
<dbReference type="SMART" id="SM00304">
    <property type="entry name" value="HAMP"/>
    <property type="match status" value="1"/>
</dbReference>
<dbReference type="SUPFAM" id="SSF55073">
    <property type="entry name" value="Nucleotide cyclase"/>
    <property type="match status" value="1"/>
</dbReference>
<dbReference type="SUPFAM" id="SSF55785">
    <property type="entry name" value="PYP-like sensor domain (PAS domain)"/>
    <property type="match status" value="1"/>
</dbReference>
<evidence type="ECO:0000259" key="20">
    <source>
        <dbReference type="PROSITE" id="PS50113"/>
    </source>
</evidence>
<dbReference type="InterPro" id="IPR001054">
    <property type="entry name" value="A/G_cyclase"/>
</dbReference>
<dbReference type="CDD" id="cd07302">
    <property type="entry name" value="CHD"/>
    <property type="match status" value="1"/>
</dbReference>
<dbReference type="CDD" id="cd06225">
    <property type="entry name" value="HAMP"/>
    <property type="match status" value="1"/>
</dbReference>
<sequence>MPFVVQIVAAVGLTGWLSVRNGQEAINELAPRLSQAVTRNIETHVREYTNTPHVILQVQQAMVQAGNINLEDFDRLKTLFWLQARQISTIDLLYFGNPKGDFIGVGRLQNGGLTELIRDRTTNDQRQVFSLDERGKRLALLKSSPYDSRTRIWYKTAEQKRQAAWSPIYMFAARPILGITAVQPIYGSTGDLLGVFAFDVTLSQLSDFLRSLKISETGQAFVIEASGNLVATSTAEPPFMTTATGQQQIKAIQSNNQMLRAVALQVTQKFPDLTAIQQPEQVTVDLGGDRQFVQITRITDLKGLDWFLVVVVPERDFIDQINANTRSTILLCGLALVLATIVGIFTSRWIAQPILRLRDASRAIAQGELNQTVKVESVQELAALAVSFNQMAGQLQESFTALAQSNEALEQKVEQRTLEYKSTAEALQVSEAALKAQEAYLRLILNNIPQQVFWKDTDLVFRGCNKNWAIASEIDDSGFVIGKTDYDLLLDREMAEEFRAQDRYILETNTPQLHIVQAKVNPDQEGKTVWLDISKIPIQNDRGEVIGILGVLEDITERKLAQEALQIEQEKSEQLLLNVLPKAIADQLKEGQSVIADSFEAVTVLFADLVNFTNLSAELSPQDVVSLLNLIFSTFDRLCATYGLEKIKTIGDAYMVAGGVPVPRADHAEAIAEMALDMLGKITELQVLTGKPLEIRVGINTGMVVAGVIGTRKFIYDLWGDTVNIASRMESQGEMGKIQVTEQTYAHLNHKYEFEERGAIAIKGRGAMPTYWLLGRKSQAKSAKA</sequence>
<dbReference type="InterPro" id="IPR018297">
    <property type="entry name" value="A/G_cyclase_CS"/>
</dbReference>
<dbReference type="GO" id="GO:0046872">
    <property type="term" value="F:metal ion binding"/>
    <property type="evidence" value="ECO:0007669"/>
    <property type="project" value="UniProtKB-KW"/>
</dbReference>
<evidence type="ECO:0000256" key="17">
    <source>
        <dbReference type="ARBA" id="ARBA00064436"/>
    </source>
</evidence>
<reference evidence="23" key="1">
    <citation type="submission" date="2024-01" db="EMBL/GenBank/DDBJ databases">
        <title>Bank of Algae and Cyanobacteria of the Azores (BACA) strain genomes.</title>
        <authorList>
            <person name="Luz R."/>
            <person name="Cordeiro R."/>
            <person name="Fonseca A."/>
            <person name="Goncalves V."/>
        </authorList>
    </citation>
    <scope>NUCLEOTIDE SEQUENCE</scope>
    <source>
        <strain evidence="23">BACA0141</strain>
    </source>
</reference>
<dbReference type="InterPro" id="IPR003660">
    <property type="entry name" value="HAMP_dom"/>
</dbReference>
<evidence type="ECO:0000256" key="2">
    <source>
        <dbReference type="ARBA" id="ARBA00004651"/>
    </source>
</evidence>
<evidence type="ECO:0000259" key="21">
    <source>
        <dbReference type="PROSITE" id="PS50125"/>
    </source>
</evidence>
<keyword evidence="10" id="KW-0460">Magnesium</keyword>
<keyword evidence="6 19" id="KW-0812">Transmembrane</keyword>
<feature type="domain" description="HAMP" evidence="22">
    <location>
        <begin position="348"/>
        <end position="400"/>
    </location>
</feature>
<comment type="catalytic activity">
    <reaction evidence="1">
        <text>ATP = 3',5'-cyclic AMP + diphosphate</text>
        <dbReference type="Rhea" id="RHEA:15389"/>
        <dbReference type="ChEBI" id="CHEBI:30616"/>
        <dbReference type="ChEBI" id="CHEBI:33019"/>
        <dbReference type="ChEBI" id="CHEBI:58165"/>
        <dbReference type="EC" id="4.6.1.1"/>
    </reaction>
</comment>
<feature type="domain" description="PAC" evidence="20">
    <location>
        <begin position="514"/>
        <end position="567"/>
    </location>
</feature>
<dbReference type="SMART" id="SM00044">
    <property type="entry name" value="CYCc"/>
    <property type="match status" value="1"/>
</dbReference>
<dbReference type="AlphaFoldDB" id="A0AAW9Q6F1"/>
<keyword evidence="12" id="KW-0115">cAMP biosynthesis</keyword>
<evidence type="ECO:0000256" key="9">
    <source>
        <dbReference type="ARBA" id="ARBA00022840"/>
    </source>
</evidence>
<evidence type="ECO:0000256" key="1">
    <source>
        <dbReference type="ARBA" id="ARBA00001593"/>
    </source>
</evidence>
<gene>
    <name evidence="23" type="ORF">V2H45_20095</name>
</gene>
<dbReference type="RefSeq" id="WP_330485486.1">
    <property type="nucleotide sequence ID" value="NZ_JAZBJZ010000108.1"/>
</dbReference>
<keyword evidence="9" id="KW-0067">ATP-binding</keyword>
<dbReference type="GO" id="GO:0004016">
    <property type="term" value="F:adenylate cyclase activity"/>
    <property type="evidence" value="ECO:0007669"/>
    <property type="project" value="UniProtKB-EC"/>
</dbReference>
<dbReference type="InterPro" id="IPR033479">
    <property type="entry name" value="dCache_1"/>
</dbReference>
<keyword evidence="7" id="KW-0479">Metal-binding</keyword>